<reference evidence="1" key="1">
    <citation type="journal article" date="2015" name="Nature">
        <title>Complex archaea that bridge the gap between prokaryotes and eukaryotes.</title>
        <authorList>
            <person name="Spang A."/>
            <person name="Saw J.H."/>
            <person name="Jorgensen S.L."/>
            <person name="Zaremba-Niedzwiedzka K."/>
            <person name="Martijn J."/>
            <person name="Lind A.E."/>
            <person name="van Eijk R."/>
            <person name="Schleper C."/>
            <person name="Guy L."/>
            <person name="Ettema T.J."/>
        </authorList>
    </citation>
    <scope>NUCLEOTIDE SEQUENCE</scope>
</reference>
<dbReference type="AlphaFoldDB" id="A0A0F9KQH7"/>
<sequence>MPLARAVARAMMPRLVGYGWSPSKITKWLAGHNATYRRITMLADIRQFRNAVIFGPRVLDYPGNKIIPKSLLSEVNLTRARRYKMVGMGKYTDVETGAVRYRHLSFYGDTRLSKDEWAEEYERQHPAGACIPGSEVTDIQILLVEHNKGLDY</sequence>
<evidence type="ECO:0000313" key="1">
    <source>
        <dbReference type="EMBL" id="KKM24363.1"/>
    </source>
</evidence>
<comment type="caution">
    <text evidence="1">The sequence shown here is derived from an EMBL/GenBank/DDBJ whole genome shotgun (WGS) entry which is preliminary data.</text>
</comment>
<gene>
    <name evidence="1" type="ORF">LCGC14_1605840</name>
</gene>
<organism evidence="1">
    <name type="scientific">marine sediment metagenome</name>
    <dbReference type="NCBI Taxonomy" id="412755"/>
    <lineage>
        <taxon>unclassified sequences</taxon>
        <taxon>metagenomes</taxon>
        <taxon>ecological metagenomes</taxon>
    </lineage>
</organism>
<name>A0A0F9KQH7_9ZZZZ</name>
<dbReference type="EMBL" id="LAZR01012940">
    <property type="protein sequence ID" value="KKM24363.1"/>
    <property type="molecule type" value="Genomic_DNA"/>
</dbReference>
<accession>A0A0F9KQH7</accession>
<proteinExistence type="predicted"/>
<protein>
    <submittedName>
        <fullName evidence="1">Uncharacterized protein</fullName>
    </submittedName>
</protein>